<dbReference type="PANTHER" id="PTHR47968">
    <property type="entry name" value="CENTROMERE PROTEIN E"/>
    <property type="match status" value="1"/>
</dbReference>
<sequence length="627" mass="68070">MISPTKRTGTPRAGSLRSCGSSANLSRPQTPQLMRRPASSASMRSPTPLSVRTRPQIPSWNQGTTATYSGNIKVAVRVKPASDQGPWLIDQTRNTIGARDLGHFEYDAVFDSVSNQQIFDSSVSDLVDKVVQGYNATVFAYGMTGSGKTYSMQGVDNDPGVIPLAVNAIYSHIDSQPTRTFDVRVAYLEIYNEQLHDLLSPGSTTGEDIRLREAPGPGGSGIRATGLKEVSVNSPQQLLDTIASGDAVRRTAGTEWNARSSRSHAVVQISISSSAAQGSQGHAHSATLYLCDLAGSERAVQASDRRKEGAYINKSLLTLGTVIARLSAGGGGHVPYRDSKLTRLLQPALSGRALVSVLCTVQTAPSAYTETVSTLRFAARARNVSVNVKRNDDEDFGDLSGARATIESLMHQVAAQKLEIEQLKAASRESNHVAQLEAENKVLHERVEHLTRLCDDSRLEAVLGLDDEDSGKEDSQAAASYTHQIDEYKSYISHLERQLYRQALSHPRASSPEASPALDSDSMSGRSTPRHNEDLIRDLRDEIEELRESNADKDRIIAALRSLNRRRENLVSSLSGSSTSSVTSVSTPYSPAYSRYYFGSSASLQSPSFSESDEDETLRIEKPVKVQ</sequence>
<evidence type="ECO:0000259" key="10">
    <source>
        <dbReference type="PROSITE" id="PS50067"/>
    </source>
</evidence>
<dbReference type="GO" id="GO:0005874">
    <property type="term" value="C:microtubule"/>
    <property type="evidence" value="ECO:0007669"/>
    <property type="project" value="UniProtKB-KW"/>
</dbReference>
<dbReference type="SMART" id="SM00129">
    <property type="entry name" value="KISc"/>
    <property type="match status" value="1"/>
</dbReference>
<dbReference type="GO" id="GO:0008017">
    <property type="term" value="F:microtubule binding"/>
    <property type="evidence" value="ECO:0007669"/>
    <property type="project" value="InterPro"/>
</dbReference>
<evidence type="ECO:0000256" key="3">
    <source>
        <dbReference type="ARBA" id="ARBA00022840"/>
    </source>
</evidence>
<reference evidence="11" key="2">
    <citation type="submission" date="2014-06" db="EMBL/GenBank/DDBJ databases">
        <title>The complete genome of Blastobotrys (Arxula) adeninivorans LS3 - a yeast of biotechnological interest.</title>
        <authorList>
            <person name="Kunze G."/>
            <person name="Gaillardin C."/>
            <person name="Czernicka M."/>
            <person name="Durrens P."/>
            <person name="Martin T."/>
            <person name="Boer E."/>
            <person name="Gabaldon T."/>
            <person name="Cruz J."/>
            <person name="Talla E."/>
            <person name="Marck C."/>
            <person name="Goffeau A."/>
            <person name="Barbe V."/>
            <person name="Baret P."/>
            <person name="Baronian K."/>
            <person name="Beier S."/>
            <person name="Bleykasten C."/>
            <person name="Bode R."/>
            <person name="Casaregola S."/>
            <person name="Despons L."/>
            <person name="Fairhead C."/>
            <person name="Giersberg M."/>
            <person name="Gierski P."/>
            <person name="Hahnel U."/>
            <person name="Hartmann A."/>
            <person name="Jankowska D."/>
            <person name="Jubin C."/>
            <person name="Jung P."/>
            <person name="Lafontaine I."/>
            <person name="Leh-Louis V."/>
            <person name="Lemaire M."/>
            <person name="Marcet-Houben M."/>
            <person name="Mascher M."/>
            <person name="Morel G."/>
            <person name="Richard G.-F."/>
            <person name="Riechen J."/>
            <person name="Sacerdot C."/>
            <person name="Sarkar A."/>
            <person name="Savel G."/>
            <person name="Schacherer J."/>
            <person name="Sherman D."/>
            <person name="Straub M.-L."/>
            <person name="Stein N."/>
            <person name="Thierry A."/>
            <person name="Trautwein-Schult A."/>
            <person name="Westhof E."/>
            <person name="Worch S."/>
            <person name="Dujon B."/>
            <person name="Souciet J.-L."/>
            <person name="Wincker P."/>
            <person name="Scholz U."/>
            <person name="Neuveglise N."/>
        </authorList>
    </citation>
    <scope>NUCLEOTIDE SEQUENCE</scope>
    <source>
        <strain evidence="11">LS3</strain>
    </source>
</reference>
<evidence type="ECO:0000313" key="11">
    <source>
        <dbReference type="EMBL" id="CDP36822.1"/>
    </source>
</evidence>
<protein>
    <recommendedName>
        <fullName evidence="7">Kinesin-like protein</fullName>
    </recommendedName>
</protein>
<accession>A0A060TD55</accession>
<keyword evidence="5 6" id="KW-0505">Motor protein</keyword>
<dbReference type="InterPro" id="IPR019821">
    <property type="entry name" value="Kinesin_motor_CS"/>
</dbReference>
<keyword evidence="4 8" id="KW-0175">Coiled coil</keyword>
<evidence type="ECO:0000256" key="7">
    <source>
        <dbReference type="RuleBase" id="RU000394"/>
    </source>
</evidence>
<feature type="compositionally biased region" description="Polar residues" evidence="9">
    <location>
        <begin position="18"/>
        <end position="32"/>
    </location>
</feature>
<evidence type="ECO:0000256" key="8">
    <source>
        <dbReference type="SAM" id="Coils"/>
    </source>
</evidence>
<dbReference type="InterPro" id="IPR027417">
    <property type="entry name" value="P-loop_NTPase"/>
</dbReference>
<dbReference type="InterPro" id="IPR027640">
    <property type="entry name" value="Kinesin-like_fam"/>
</dbReference>
<feature type="region of interest" description="Disordered" evidence="9">
    <location>
        <begin position="1"/>
        <end position="64"/>
    </location>
</feature>
<feature type="region of interest" description="Disordered" evidence="9">
    <location>
        <begin position="503"/>
        <end position="534"/>
    </location>
</feature>
<dbReference type="EMBL" id="HG937692">
    <property type="protein sequence ID" value="CDP36822.1"/>
    <property type="molecule type" value="Genomic_DNA"/>
</dbReference>
<keyword evidence="2 6" id="KW-0547">Nucleotide-binding</keyword>
<dbReference type="PRINTS" id="PR00380">
    <property type="entry name" value="KINESINHEAVY"/>
</dbReference>
<keyword evidence="1 7" id="KW-0493">Microtubule</keyword>
<gene>
    <name evidence="11" type="ORF">GNLVRS02_ARAD1B21780g</name>
</gene>
<keyword evidence="3 6" id="KW-0067">ATP-binding</keyword>
<feature type="binding site" evidence="6">
    <location>
        <begin position="142"/>
        <end position="149"/>
    </location>
    <ligand>
        <name>ATP</name>
        <dbReference type="ChEBI" id="CHEBI:30616"/>
    </ligand>
</feature>
<feature type="domain" description="Kinesin motor" evidence="10">
    <location>
        <begin position="71"/>
        <end position="384"/>
    </location>
</feature>
<dbReference type="PROSITE" id="PS50067">
    <property type="entry name" value="KINESIN_MOTOR_2"/>
    <property type="match status" value="1"/>
</dbReference>
<organism evidence="11">
    <name type="scientific">Blastobotrys adeninivorans</name>
    <name type="common">Yeast</name>
    <name type="synonym">Arxula adeninivorans</name>
    <dbReference type="NCBI Taxonomy" id="409370"/>
    <lineage>
        <taxon>Eukaryota</taxon>
        <taxon>Fungi</taxon>
        <taxon>Dikarya</taxon>
        <taxon>Ascomycota</taxon>
        <taxon>Saccharomycotina</taxon>
        <taxon>Dipodascomycetes</taxon>
        <taxon>Dipodascales</taxon>
        <taxon>Trichomonascaceae</taxon>
        <taxon>Blastobotrys</taxon>
    </lineage>
</organism>
<evidence type="ECO:0000256" key="9">
    <source>
        <dbReference type="SAM" id="MobiDB-lite"/>
    </source>
</evidence>
<dbReference type="PhylomeDB" id="A0A060TD55"/>
<feature type="coiled-coil region" evidence="8">
    <location>
        <begin position="406"/>
        <end position="453"/>
    </location>
</feature>
<evidence type="ECO:0000256" key="5">
    <source>
        <dbReference type="ARBA" id="ARBA00023175"/>
    </source>
</evidence>
<evidence type="ECO:0000256" key="1">
    <source>
        <dbReference type="ARBA" id="ARBA00022701"/>
    </source>
</evidence>
<evidence type="ECO:0000256" key="2">
    <source>
        <dbReference type="ARBA" id="ARBA00022741"/>
    </source>
</evidence>
<dbReference type="Pfam" id="PF00225">
    <property type="entry name" value="Kinesin"/>
    <property type="match status" value="1"/>
</dbReference>
<dbReference type="Gene3D" id="3.40.850.10">
    <property type="entry name" value="Kinesin motor domain"/>
    <property type="match status" value="1"/>
</dbReference>
<dbReference type="GO" id="GO:0005524">
    <property type="term" value="F:ATP binding"/>
    <property type="evidence" value="ECO:0007669"/>
    <property type="project" value="UniProtKB-UniRule"/>
</dbReference>
<feature type="compositionally biased region" description="Low complexity" evidence="9">
    <location>
        <begin position="34"/>
        <end position="46"/>
    </location>
</feature>
<reference evidence="11" key="1">
    <citation type="submission" date="2014-02" db="EMBL/GenBank/DDBJ databases">
        <authorList>
            <person name="Genoscope - CEA"/>
        </authorList>
    </citation>
    <scope>NUCLEOTIDE SEQUENCE</scope>
    <source>
        <strain evidence="11">LS3</strain>
    </source>
</reference>
<dbReference type="GO" id="GO:0003777">
    <property type="term" value="F:microtubule motor activity"/>
    <property type="evidence" value="ECO:0007669"/>
    <property type="project" value="InterPro"/>
</dbReference>
<name>A0A060TD55_BLAAD</name>
<dbReference type="GO" id="GO:0007018">
    <property type="term" value="P:microtubule-based movement"/>
    <property type="evidence" value="ECO:0007669"/>
    <property type="project" value="InterPro"/>
</dbReference>
<dbReference type="PROSITE" id="PS00411">
    <property type="entry name" value="KINESIN_MOTOR_1"/>
    <property type="match status" value="1"/>
</dbReference>
<comment type="similarity">
    <text evidence="6 7">Belongs to the TRAFAC class myosin-kinesin ATPase superfamily. Kinesin family.</text>
</comment>
<dbReference type="InterPro" id="IPR036961">
    <property type="entry name" value="Kinesin_motor_dom_sf"/>
</dbReference>
<dbReference type="InterPro" id="IPR001752">
    <property type="entry name" value="Kinesin_motor_dom"/>
</dbReference>
<proteinExistence type="inferred from homology"/>
<dbReference type="SUPFAM" id="SSF52540">
    <property type="entry name" value="P-loop containing nucleoside triphosphate hydrolases"/>
    <property type="match status" value="1"/>
</dbReference>
<evidence type="ECO:0000256" key="4">
    <source>
        <dbReference type="ARBA" id="ARBA00023054"/>
    </source>
</evidence>
<dbReference type="PANTHER" id="PTHR47968:SF36">
    <property type="entry name" value="KINESIN HEAVY CHAIN ISOFORM X1"/>
    <property type="match status" value="1"/>
</dbReference>
<evidence type="ECO:0000256" key="6">
    <source>
        <dbReference type="PROSITE-ProRule" id="PRU00283"/>
    </source>
</evidence>
<dbReference type="AlphaFoldDB" id="A0A060TD55"/>
<feature type="compositionally biased region" description="Basic and acidic residues" evidence="9">
    <location>
        <begin position="617"/>
        <end position="627"/>
    </location>
</feature>
<feature type="region of interest" description="Disordered" evidence="9">
    <location>
        <begin position="603"/>
        <end position="627"/>
    </location>
</feature>